<feature type="compositionally biased region" description="Low complexity" evidence="1">
    <location>
        <begin position="21"/>
        <end position="32"/>
    </location>
</feature>
<accession>A0A2X3UJ84</accession>
<dbReference type="AlphaFoldDB" id="A0A2X3UJ84"/>
<name>A0A2X3UJ84_STRTR</name>
<organism evidence="2 3">
    <name type="scientific">Streptococcus thermophilus</name>
    <dbReference type="NCBI Taxonomy" id="1308"/>
    <lineage>
        <taxon>Bacteria</taxon>
        <taxon>Bacillati</taxon>
        <taxon>Bacillota</taxon>
        <taxon>Bacilli</taxon>
        <taxon>Lactobacillales</taxon>
        <taxon>Streptococcaceae</taxon>
        <taxon>Streptococcus</taxon>
    </lineage>
</organism>
<feature type="compositionally biased region" description="Basic residues" evidence="1">
    <location>
        <begin position="34"/>
        <end position="43"/>
    </location>
</feature>
<sequence length="43" mass="4966">MEQWDKHPQTLATTGLVYVPNNGTKGDNNGTNHYFKRKGYQKQ</sequence>
<evidence type="ECO:0000256" key="1">
    <source>
        <dbReference type="SAM" id="MobiDB-lite"/>
    </source>
</evidence>
<proteinExistence type="predicted"/>
<evidence type="ECO:0000313" key="3">
    <source>
        <dbReference type="Proteomes" id="UP000249634"/>
    </source>
</evidence>
<feature type="region of interest" description="Disordered" evidence="1">
    <location>
        <begin position="15"/>
        <end position="43"/>
    </location>
</feature>
<dbReference type="EMBL" id="LS483339">
    <property type="protein sequence ID" value="SQF23929.1"/>
    <property type="molecule type" value="Genomic_DNA"/>
</dbReference>
<dbReference type="Proteomes" id="UP000249634">
    <property type="component" value="Chromosome 1"/>
</dbReference>
<reference evidence="2 3" key="1">
    <citation type="submission" date="2018-06" db="EMBL/GenBank/DDBJ databases">
        <authorList>
            <consortium name="Pathogen Informatics"/>
            <person name="Doyle S."/>
        </authorList>
    </citation>
    <scope>NUCLEOTIDE SEQUENCE [LARGE SCALE GENOMIC DNA]</scope>
    <source>
        <strain evidence="2 3">NCTC12958</strain>
    </source>
</reference>
<gene>
    <name evidence="2" type="ORF">NCTC12958_00075</name>
</gene>
<protein>
    <submittedName>
        <fullName evidence="2">Uncharacterized protein</fullName>
    </submittedName>
</protein>
<evidence type="ECO:0000313" key="2">
    <source>
        <dbReference type="EMBL" id="SQF23929.1"/>
    </source>
</evidence>